<gene>
    <name evidence="11" type="ORF">QVD17_38582</name>
</gene>
<keyword evidence="3" id="KW-0808">Transferase</keyword>
<dbReference type="PANTHER" id="PTHR31595">
    <property type="entry name" value="LONG-CHAIN-ALCOHOL O-FATTY-ACYLTRANSFERASE 3-RELATED"/>
    <property type="match status" value="1"/>
</dbReference>
<comment type="caution">
    <text evidence="11">The sequence shown here is derived from an EMBL/GenBank/DDBJ whole genome shotgun (WGS) entry which is preliminary data.</text>
</comment>
<protein>
    <recommendedName>
        <fullName evidence="10">Wax synthase domain-containing protein</fullName>
    </recommendedName>
</protein>
<feature type="transmembrane region" description="Helical" evidence="9">
    <location>
        <begin position="38"/>
        <end position="58"/>
    </location>
</feature>
<keyword evidence="8" id="KW-0012">Acyltransferase</keyword>
<dbReference type="PANTHER" id="PTHR31595:SF70">
    <property type="entry name" value="LONG-CHAIN-ALCOHOL O-FATTY-ACYLTRANSFERASE 3-RELATED"/>
    <property type="match status" value="1"/>
</dbReference>
<feature type="transmembrane region" description="Helical" evidence="9">
    <location>
        <begin position="182"/>
        <end position="208"/>
    </location>
</feature>
<keyword evidence="4 9" id="KW-0812">Transmembrane</keyword>
<evidence type="ECO:0000256" key="3">
    <source>
        <dbReference type="ARBA" id="ARBA00022679"/>
    </source>
</evidence>
<keyword evidence="7 9" id="KW-0472">Membrane</keyword>
<feature type="transmembrane region" description="Helical" evidence="9">
    <location>
        <begin position="267"/>
        <end position="287"/>
    </location>
</feature>
<keyword evidence="6" id="KW-0443">Lipid metabolism</keyword>
<dbReference type="AlphaFoldDB" id="A0AAD8JM23"/>
<dbReference type="InterPro" id="IPR044851">
    <property type="entry name" value="Wax_synthase"/>
</dbReference>
<comment type="subcellular location">
    <subcellularLocation>
        <location evidence="1">Membrane</location>
        <topology evidence="1">Multi-pass membrane protein</topology>
    </subcellularLocation>
</comment>
<dbReference type="PIRSF" id="PIRSF037006">
    <property type="entry name" value="Wax_synthase"/>
    <property type="match status" value="1"/>
</dbReference>
<evidence type="ECO:0000256" key="6">
    <source>
        <dbReference type="ARBA" id="ARBA00023098"/>
    </source>
</evidence>
<evidence type="ECO:0000256" key="1">
    <source>
        <dbReference type="ARBA" id="ARBA00004141"/>
    </source>
</evidence>
<dbReference type="InterPro" id="IPR017088">
    <property type="entry name" value="Wax_synthase_Magnoliopsida"/>
</dbReference>
<evidence type="ECO:0000256" key="2">
    <source>
        <dbReference type="ARBA" id="ARBA00007282"/>
    </source>
</evidence>
<evidence type="ECO:0000256" key="4">
    <source>
        <dbReference type="ARBA" id="ARBA00022692"/>
    </source>
</evidence>
<dbReference type="Proteomes" id="UP001229421">
    <property type="component" value="Unassembled WGS sequence"/>
</dbReference>
<evidence type="ECO:0000313" key="12">
    <source>
        <dbReference type="Proteomes" id="UP001229421"/>
    </source>
</evidence>
<feature type="transmembrane region" description="Helical" evidence="9">
    <location>
        <begin position="12"/>
        <end position="31"/>
    </location>
</feature>
<dbReference type="Pfam" id="PF13813">
    <property type="entry name" value="MBOAT_2"/>
    <property type="match status" value="1"/>
</dbReference>
<accession>A0AAD8JM23</accession>
<evidence type="ECO:0000256" key="9">
    <source>
        <dbReference type="SAM" id="Phobius"/>
    </source>
</evidence>
<keyword evidence="5 9" id="KW-1133">Transmembrane helix</keyword>
<evidence type="ECO:0000256" key="7">
    <source>
        <dbReference type="ARBA" id="ARBA00023136"/>
    </source>
</evidence>
<proteinExistence type="inferred from homology"/>
<feature type="transmembrane region" description="Helical" evidence="9">
    <location>
        <begin position="64"/>
        <end position="81"/>
    </location>
</feature>
<keyword evidence="12" id="KW-1185">Reference proteome</keyword>
<evidence type="ECO:0000259" key="10">
    <source>
        <dbReference type="Pfam" id="PF13813"/>
    </source>
</evidence>
<feature type="transmembrane region" description="Helical" evidence="9">
    <location>
        <begin position="325"/>
        <end position="345"/>
    </location>
</feature>
<dbReference type="InterPro" id="IPR032805">
    <property type="entry name" value="Wax_synthase_dom"/>
</dbReference>
<dbReference type="GO" id="GO:0016020">
    <property type="term" value="C:membrane"/>
    <property type="evidence" value="ECO:0007669"/>
    <property type="project" value="UniProtKB-SubCell"/>
</dbReference>
<dbReference type="GO" id="GO:0006629">
    <property type="term" value="P:lipid metabolic process"/>
    <property type="evidence" value="ECO:0007669"/>
    <property type="project" value="UniProtKB-KW"/>
</dbReference>
<feature type="domain" description="Wax synthase" evidence="10">
    <location>
        <begin position="215"/>
        <end position="301"/>
    </location>
</feature>
<evidence type="ECO:0000256" key="8">
    <source>
        <dbReference type="ARBA" id="ARBA00023315"/>
    </source>
</evidence>
<comment type="similarity">
    <text evidence="2">Belongs to the wax synthase family.</text>
</comment>
<dbReference type="GO" id="GO:0008374">
    <property type="term" value="F:O-acyltransferase activity"/>
    <property type="evidence" value="ECO:0007669"/>
    <property type="project" value="InterPro"/>
</dbReference>
<dbReference type="EMBL" id="JAUHHV010000011">
    <property type="protein sequence ID" value="KAK1406972.1"/>
    <property type="molecule type" value="Genomic_DNA"/>
</dbReference>
<name>A0AAD8JM23_TARER</name>
<evidence type="ECO:0000256" key="5">
    <source>
        <dbReference type="ARBA" id="ARBA00022989"/>
    </source>
</evidence>
<reference evidence="11" key="1">
    <citation type="journal article" date="2023" name="bioRxiv">
        <title>Improved chromosome-level genome assembly for marigold (Tagetes erecta).</title>
        <authorList>
            <person name="Jiang F."/>
            <person name="Yuan L."/>
            <person name="Wang S."/>
            <person name="Wang H."/>
            <person name="Xu D."/>
            <person name="Wang A."/>
            <person name="Fan W."/>
        </authorList>
    </citation>
    <scope>NUCLEOTIDE SEQUENCE</scope>
    <source>
        <strain evidence="11">WSJ</strain>
        <tissue evidence="11">Leaf</tissue>
    </source>
</reference>
<organism evidence="11 12">
    <name type="scientific">Tagetes erecta</name>
    <name type="common">African marigold</name>
    <dbReference type="NCBI Taxonomy" id="13708"/>
    <lineage>
        <taxon>Eukaryota</taxon>
        <taxon>Viridiplantae</taxon>
        <taxon>Streptophyta</taxon>
        <taxon>Embryophyta</taxon>
        <taxon>Tracheophyta</taxon>
        <taxon>Spermatophyta</taxon>
        <taxon>Magnoliopsida</taxon>
        <taxon>eudicotyledons</taxon>
        <taxon>Gunneridae</taxon>
        <taxon>Pentapetalae</taxon>
        <taxon>asterids</taxon>
        <taxon>campanulids</taxon>
        <taxon>Asterales</taxon>
        <taxon>Asteraceae</taxon>
        <taxon>Asteroideae</taxon>
        <taxon>Heliantheae alliance</taxon>
        <taxon>Tageteae</taxon>
        <taxon>Tagetes</taxon>
    </lineage>
</organism>
<sequence>MEANNELKTFIKIWFIAIASLCYCYLIPYHIPNGFRRLLSLIPVIVAFFILPLPLSTFHLAGPTVFYLVWLANFKLLLFAFNRGPLSSTPRLRFIVFMAVALLPINPKRSCNKSSNPDLYPGFHCCGSVTSKLVGNETSDIDRNSVKVSSNKPILLTTKVLILALIVSAYQYKDKLNRNVILGFYCCHVYLGVELVLAITAFFVKLLLGFDFEIEPQFNKPYLATSLQDFWGRRWNLMVTRILRPSVYDPIREVSSLVLGNLWSRQVAIFATFVVSGLMHELIYYYFTRVRPTWEVTWFFLLHGVCTAVEVAVKKAVNGRFRLHRAVSGPVTVAFVGVTGVWLFLPQILRNGVDVKAINEYSVIVDFLKSKLG</sequence>
<evidence type="ECO:0000313" key="11">
    <source>
        <dbReference type="EMBL" id="KAK1406972.1"/>
    </source>
</evidence>